<dbReference type="RefSeq" id="WP_229593160.1">
    <property type="nucleotide sequence ID" value="NZ_AP024485.1"/>
</dbReference>
<feature type="domain" description="AAA+ ATPase" evidence="5">
    <location>
        <begin position="41"/>
        <end position="152"/>
    </location>
</feature>
<dbReference type="SMART" id="SM00382">
    <property type="entry name" value="AAA"/>
    <property type="match status" value="1"/>
</dbReference>
<dbReference type="Gene3D" id="1.10.8.60">
    <property type="match status" value="1"/>
</dbReference>
<dbReference type="Gene3D" id="1.10.3710.10">
    <property type="entry name" value="DNA polymerase III clamp loader subunits, C-terminal domain"/>
    <property type="match status" value="1"/>
</dbReference>
<evidence type="ECO:0000313" key="6">
    <source>
        <dbReference type="EMBL" id="BCS87185.1"/>
    </source>
</evidence>
<evidence type="ECO:0000256" key="2">
    <source>
        <dbReference type="ARBA" id="ARBA00020776"/>
    </source>
</evidence>
<dbReference type="EMBL" id="AP024485">
    <property type="protein sequence ID" value="BCS87185.1"/>
    <property type="molecule type" value="Genomic_DNA"/>
</dbReference>
<evidence type="ECO:0000256" key="4">
    <source>
        <dbReference type="ARBA" id="ARBA00022840"/>
    </source>
</evidence>
<dbReference type="Proteomes" id="UP001053296">
    <property type="component" value="Chromosome"/>
</dbReference>
<evidence type="ECO:0000259" key="5">
    <source>
        <dbReference type="SMART" id="SM00382"/>
    </source>
</evidence>
<dbReference type="PANTHER" id="PTHR13779">
    <property type="entry name" value="WERNER HELICASE-INTERACTING PROTEIN 1 FAMILY MEMBER"/>
    <property type="match status" value="1"/>
</dbReference>
<dbReference type="CDD" id="cd18139">
    <property type="entry name" value="HLD_clamp_RarA"/>
    <property type="match status" value="1"/>
</dbReference>
<evidence type="ECO:0000256" key="3">
    <source>
        <dbReference type="ARBA" id="ARBA00022741"/>
    </source>
</evidence>
<dbReference type="Pfam" id="PF05496">
    <property type="entry name" value="RuvB_N"/>
    <property type="match status" value="1"/>
</dbReference>
<keyword evidence="3" id="KW-0547">Nucleotide-binding</keyword>
<dbReference type="Pfam" id="PF12002">
    <property type="entry name" value="MgsA_C"/>
    <property type="match status" value="1"/>
</dbReference>
<dbReference type="InterPro" id="IPR008921">
    <property type="entry name" value="DNA_pol3_clamp-load_cplx_C"/>
</dbReference>
<dbReference type="SUPFAM" id="SSF48019">
    <property type="entry name" value="post-AAA+ oligomerization domain-like"/>
    <property type="match status" value="1"/>
</dbReference>
<organism evidence="6 7">
    <name type="scientific">Pseudodesulfovibrio sediminis</name>
    <dbReference type="NCBI Taxonomy" id="2810563"/>
    <lineage>
        <taxon>Bacteria</taxon>
        <taxon>Pseudomonadati</taxon>
        <taxon>Thermodesulfobacteriota</taxon>
        <taxon>Desulfovibrionia</taxon>
        <taxon>Desulfovibrionales</taxon>
        <taxon>Desulfovibrionaceae</taxon>
    </lineage>
</organism>
<dbReference type="Gene3D" id="1.20.272.10">
    <property type="match status" value="1"/>
</dbReference>
<comment type="function">
    <text evidence="1">DNA-dependent ATPase that plays important roles in cellular responses to stalled DNA replication processes.</text>
</comment>
<keyword evidence="4" id="KW-0067">ATP-binding</keyword>
<keyword evidence="7" id="KW-1185">Reference proteome</keyword>
<reference evidence="6" key="1">
    <citation type="journal article" date="2022" name="Arch. Microbiol.">
        <title>Pseudodesulfovibrio sediminis sp. nov., a mesophilic and neutrophilic sulfate-reducing bacterium isolated from sediment of a brackish lake.</title>
        <authorList>
            <person name="Takahashi A."/>
            <person name="Kojima H."/>
            <person name="Watanabe M."/>
            <person name="Fukui M."/>
        </authorList>
    </citation>
    <scope>NUCLEOTIDE SEQUENCE</scope>
    <source>
        <strain evidence="6">SF6</strain>
    </source>
</reference>
<name>A0ABM7P2V0_9BACT</name>
<sequence>MKLEIEENQPLADRIRPATLDDFVGQGHIRNRIEAFTHSKRMPSLLLFGPPGCGKSTLAMLLAHMTGKKFLRVSAPEAGLTALRKMLPGQDILILDELHRFSKAQQDFFLPILESGEITLLATTTENPSFSVTRQLLSRLHVLRLRQLSREELLDVSVRGAKELGVDLEEDSHKMLAAMAGGDARTLLNLLEYTAELPKDKRCPECLRESLPEILVRGDRDGDSHYELVSALIKSIRGSDPDAALYYLACLIESGEDPRFITRRLIISASEDVGLGDPTALSHAVACHQAVEAIGMPEGFIPMSQTAVYLALAPKSNSTYGAYRTAQKEVRENGAKPVPLHLRNATTSLQREWGYGRGYLYPHNFPKSWADQDYLPSDLSGRKFYHPKDQGTEPKLLSWLRQFKKQR</sequence>
<dbReference type="CDD" id="cd00009">
    <property type="entry name" value="AAA"/>
    <property type="match status" value="1"/>
</dbReference>
<dbReference type="SUPFAM" id="SSF52540">
    <property type="entry name" value="P-loop containing nucleoside triphosphate hydrolases"/>
    <property type="match status" value="1"/>
</dbReference>
<dbReference type="InterPro" id="IPR051314">
    <property type="entry name" value="AAA_ATPase_RarA/MGS1/WRNIP1"/>
</dbReference>
<protein>
    <recommendedName>
        <fullName evidence="2">Replication-associated recombination protein A</fullName>
    </recommendedName>
</protein>
<dbReference type="Pfam" id="PF16193">
    <property type="entry name" value="AAA_assoc_2"/>
    <property type="match status" value="1"/>
</dbReference>
<dbReference type="InterPro" id="IPR003593">
    <property type="entry name" value="AAA+_ATPase"/>
</dbReference>
<gene>
    <name evidence="6" type="ORF">PSDVSF_04270</name>
</gene>
<dbReference type="PANTHER" id="PTHR13779:SF7">
    <property type="entry name" value="ATPASE WRNIP1"/>
    <property type="match status" value="1"/>
</dbReference>
<dbReference type="InterPro" id="IPR008824">
    <property type="entry name" value="RuvB-like_N"/>
</dbReference>
<accession>A0ABM7P2V0</accession>
<dbReference type="InterPro" id="IPR032423">
    <property type="entry name" value="AAA_assoc_2"/>
</dbReference>
<dbReference type="Gene3D" id="3.40.50.300">
    <property type="entry name" value="P-loop containing nucleotide triphosphate hydrolases"/>
    <property type="match status" value="1"/>
</dbReference>
<dbReference type="InterPro" id="IPR027417">
    <property type="entry name" value="P-loop_NTPase"/>
</dbReference>
<dbReference type="InterPro" id="IPR021886">
    <property type="entry name" value="MgsA_C"/>
</dbReference>
<evidence type="ECO:0000256" key="1">
    <source>
        <dbReference type="ARBA" id="ARBA00002393"/>
    </source>
</evidence>
<evidence type="ECO:0000313" key="7">
    <source>
        <dbReference type="Proteomes" id="UP001053296"/>
    </source>
</evidence>
<proteinExistence type="predicted"/>